<dbReference type="EMBL" id="RQJO01000010">
    <property type="protein sequence ID" value="RRB01239.1"/>
    <property type="molecule type" value="Genomic_DNA"/>
</dbReference>
<evidence type="ECO:0000313" key="4">
    <source>
        <dbReference type="EMBL" id="RRB01239.1"/>
    </source>
</evidence>
<name>A0A3P1BJC5_9BACT</name>
<feature type="coiled-coil region" evidence="1">
    <location>
        <begin position="297"/>
        <end position="351"/>
    </location>
</feature>
<reference evidence="4 5" key="1">
    <citation type="submission" date="2018-11" db="EMBL/GenBank/DDBJ databases">
        <authorList>
            <person name="Zhou Z."/>
            <person name="Wang G."/>
        </authorList>
    </citation>
    <scope>NUCLEOTIDE SEQUENCE [LARGE SCALE GENOMIC DNA]</scope>
    <source>
        <strain evidence="4 5">KCTC52004</strain>
    </source>
</reference>
<evidence type="ECO:0000256" key="1">
    <source>
        <dbReference type="SAM" id="Coils"/>
    </source>
</evidence>
<keyword evidence="3" id="KW-0472">Membrane</keyword>
<dbReference type="InterPro" id="IPR027417">
    <property type="entry name" value="P-loop_NTPase"/>
</dbReference>
<protein>
    <submittedName>
        <fullName evidence="4">Lipopolysaccharide biosynthesis protein</fullName>
    </submittedName>
</protein>
<feature type="coiled-coil region" evidence="1">
    <location>
        <begin position="219"/>
        <end position="246"/>
    </location>
</feature>
<gene>
    <name evidence="4" type="ORF">EHT25_24015</name>
</gene>
<accession>A0A3P1BJC5</accession>
<dbReference type="Proteomes" id="UP000271925">
    <property type="component" value="Unassembled WGS sequence"/>
</dbReference>
<organism evidence="4 5">
    <name type="scientific">Larkinella rosea</name>
    <dbReference type="NCBI Taxonomy" id="2025312"/>
    <lineage>
        <taxon>Bacteria</taxon>
        <taxon>Pseudomonadati</taxon>
        <taxon>Bacteroidota</taxon>
        <taxon>Cytophagia</taxon>
        <taxon>Cytophagales</taxon>
        <taxon>Spirosomataceae</taxon>
        <taxon>Larkinella</taxon>
    </lineage>
</organism>
<proteinExistence type="predicted"/>
<feature type="transmembrane region" description="Helical" evidence="3">
    <location>
        <begin position="14"/>
        <end position="32"/>
    </location>
</feature>
<dbReference type="GO" id="GO:0004713">
    <property type="term" value="F:protein tyrosine kinase activity"/>
    <property type="evidence" value="ECO:0007669"/>
    <property type="project" value="TreeGrafter"/>
</dbReference>
<dbReference type="GO" id="GO:0005886">
    <property type="term" value="C:plasma membrane"/>
    <property type="evidence" value="ECO:0007669"/>
    <property type="project" value="TreeGrafter"/>
</dbReference>
<keyword evidence="5" id="KW-1185">Reference proteome</keyword>
<feature type="compositionally biased region" description="Polar residues" evidence="2">
    <location>
        <begin position="715"/>
        <end position="724"/>
    </location>
</feature>
<keyword evidence="3" id="KW-0812">Transmembrane</keyword>
<comment type="caution">
    <text evidence="4">The sequence shown here is derived from an EMBL/GenBank/DDBJ whole genome shotgun (WGS) entry which is preliminary data.</text>
</comment>
<dbReference type="OrthoDB" id="781284at2"/>
<dbReference type="PANTHER" id="PTHR32309:SF13">
    <property type="entry name" value="FERRIC ENTEROBACTIN TRANSPORT PROTEIN FEPE"/>
    <property type="match status" value="1"/>
</dbReference>
<keyword evidence="3" id="KW-1133">Transmembrane helix</keyword>
<evidence type="ECO:0000256" key="3">
    <source>
        <dbReference type="SAM" id="Phobius"/>
    </source>
</evidence>
<keyword evidence="1" id="KW-0175">Coiled coil</keyword>
<feature type="region of interest" description="Disordered" evidence="2">
    <location>
        <begin position="705"/>
        <end position="724"/>
    </location>
</feature>
<dbReference type="InterPro" id="IPR050445">
    <property type="entry name" value="Bact_polysacc_biosynth/exp"/>
</dbReference>
<dbReference type="Gene3D" id="3.40.50.300">
    <property type="entry name" value="P-loop containing nucleotide triphosphate hydrolases"/>
    <property type="match status" value="1"/>
</dbReference>
<evidence type="ECO:0000313" key="5">
    <source>
        <dbReference type="Proteomes" id="UP000271925"/>
    </source>
</evidence>
<feature type="transmembrane region" description="Helical" evidence="3">
    <location>
        <begin position="463"/>
        <end position="487"/>
    </location>
</feature>
<feature type="coiled-coil region" evidence="1">
    <location>
        <begin position="378"/>
        <end position="422"/>
    </location>
</feature>
<dbReference type="SUPFAM" id="SSF52540">
    <property type="entry name" value="P-loop containing nucleoside triphosphate hydrolases"/>
    <property type="match status" value="1"/>
</dbReference>
<dbReference type="PANTHER" id="PTHR32309">
    <property type="entry name" value="TYROSINE-PROTEIN KINASE"/>
    <property type="match status" value="1"/>
</dbReference>
<sequence>MTPRVFLRLLKQHALWFILLPCITGVTVFFLTQDIPKVYKSQATLYTGLASGYSLLTDNQNGYIDHSAASFENLLTTLNSQETMRQIGISLLALHLPLEAPRLPVLSAPGFQKLRKAVPENLRLSLINDKSRLYAKIDSLSQTETDNPIKKLFVKPESEYSPLVIAKKLKASRKNSSDMLDLEYESEDPAIAQKIISLAIDILNKRYTSLKTAETNTVVNYYSDQFKKAKQKLDDAEARIQAFSVQYKVLDFQEESKNMADSKEVISNEYNQELMKNKAAKAAVDVLNRRLGQRGALLAVNSEMKAKQAALTEAENQLINGQAYGQPKATIDRLKARVNQISEEMKVIATKYYAATDSPDAVPQQLLINEWLTKVIEFEESAARLEVAKKQIDDYDAKTRQYSPLESQLRQLNRELGIAEKEYLAAVQSMNQATTRRQDVLVDGALTVLDPPGFPVTAESKRWLFVALGGAIGIFLALLLAACRYWFDRRISSPEHAETMIGRPVAALFPTVRKFTVDSISGRTAFSMFEQLCSAINIELAKIGITRSYPPVITLFSVRSKQGKTWTANGLARIYAESGQRIAYCYPRLNDEQQIVDQEGVTFYPYTRRTDFMNLTDLEELFDNGQKFDPTQYDKILLEIPAIITSPIPVYLLHLSTVSLLIADVNSIWARTEKQLLGMYLKSVNHPVLTVLNRVDGSYIDAPSRADARQRPIQPESSVELQRSMRSLEQQRTLRYGKLT</sequence>
<dbReference type="RefSeq" id="WP_124877701.1">
    <property type="nucleotide sequence ID" value="NZ_RQJO01000010.1"/>
</dbReference>
<dbReference type="AlphaFoldDB" id="A0A3P1BJC5"/>
<evidence type="ECO:0000256" key="2">
    <source>
        <dbReference type="SAM" id="MobiDB-lite"/>
    </source>
</evidence>